<dbReference type="InterPro" id="IPR005227">
    <property type="entry name" value="YqgF"/>
</dbReference>
<keyword evidence="1" id="KW-0963">Cytoplasm</keyword>
<dbReference type="CDD" id="cd16964">
    <property type="entry name" value="YqgF"/>
    <property type="match status" value="1"/>
</dbReference>
<dbReference type="SMART" id="SM00732">
    <property type="entry name" value="YqgFc"/>
    <property type="match status" value="1"/>
</dbReference>
<dbReference type="SUPFAM" id="SSF53098">
    <property type="entry name" value="Ribonuclease H-like"/>
    <property type="match status" value="1"/>
</dbReference>
<dbReference type="GO" id="GO:0004518">
    <property type="term" value="F:nuclease activity"/>
    <property type="evidence" value="ECO:0007669"/>
    <property type="project" value="UniProtKB-KW"/>
</dbReference>
<protein>
    <submittedName>
        <fullName evidence="6">Unannotated protein</fullName>
    </submittedName>
</protein>
<dbReference type="GO" id="GO:0005829">
    <property type="term" value="C:cytosol"/>
    <property type="evidence" value="ECO:0007669"/>
    <property type="project" value="TreeGrafter"/>
</dbReference>
<evidence type="ECO:0000313" key="6">
    <source>
        <dbReference type="EMBL" id="CAB4578450.1"/>
    </source>
</evidence>
<dbReference type="HAMAP" id="MF_00651">
    <property type="entry name" value="Nuclease_YqgF"/>
    <property type="match status" value="1"/>
</dbReference>
<keyword evidence="4" id="KW-0378">Hydrolase</keyword>
<sequence>MTAIAIDYGAVRIGVAREIAGTGMVAPLATVPPAEFESKLNEWIAEYGITEVYVGLPKSLSGAAGKQATVVSVWASELAKKYSSLNWYWVDERLTSVIAGRELSGMGKSTKEQRKIVDAYAAMLILEQAILQRDNEGVASAEIIE</sequence>
<dbReference type="Gene3D" id="3.30.420.140">
    <property type="entry name" value="YqgF/RNase H-like domain"/>
    <property type="match status" value="1"/>
</dbReference>
<gene>
    <name evidence="6" type="ORF">UFOPK1726_00727</name>
</gene>
<dbReference type="GO" id="GO:0016787">
    <property type="term" value="F:hydrolase activity"/>
    <property type="evidence" value="ECO:0007669"/>
    <property type="project" value="UniProtKB-KW"/>
</dbReference>
<dbReference type="EMBL" id="CAEZTT010000078">
    <property type="protein sequence ID" value="CAB4578450.1"/>
    <property type="molecule type" value="Genomic_DNA"/>
</dbReference>
<dbReference type="AlphaFoldDB" id="A0A6J6EPF5"/>
<dbReference type="InterPro" id="IPR012337">
    <property type="entry name" value="RNaseH-like_sf"/>
</dbReference>
<feature type="domain" description="YqgF/RNase H-like" evidence="5">
    <location>
        <begin position="1"/>
        <end position="99"/>
    </location>
</feature>
<name>A0A6J6EPF5_9ZZZZ</name>
<reference evidence="6" key="1">
    <citation type="submission" date="2020-05" db="EMBL/GenBank/DDBJ databases">
        <authorList>
            <person name="Chiriac C."/>
            <person name="Salcher M."/>
            <person name="Ghai R."/>
            <person name="Kavagutti S V."/>
        </authorList>
    </citation>
    <scope>NUCLEOTIDE SEQUENCE</scope>
</reference>
<proteinExistence type="inferred from homology"/>
<evidence type="ECO:0000259" key="5">
    <source>
        <dbReference type="SMART" id="SM00732"/>
    </source>
</evidence>
<dbReference type="NCBIfam" id="TIGR00250">
    <property type="entry name" value="RNAse_H_YqgF"/>
    <property type="match status" value="1"/>
</dbReference>
<dbReference type="PANTHER" id="PTHR33317">
    <property type="entry name" value="POLYNUCLEOTIDYL TRANSFERASE, RIBONUCLEASE H-LIKE SUPERFAMILY PROTEIN"/>
    <property type="match status" value="1"/>
</dbReference>
<keyword evidence="3" id="KW-0540">Nuclease</keyword>
<organism evidence="6">
    <name type="scientific">freshwater metagenome</name>
    <dbReference type="NCBI Taxonomy" id="449393"/>
    <lineage>
        <taxon>unclassified sequences</taxon>
        <taxon>metagenomes</taxon>
        <taxon>ecological metagenomes</taxon>
    </lineage>
</organism>
<dbReference type="GO" id="GO:0000967">
    <property type="term" value="P:rRNA 5'-end processing"/>
    <property type="evidence" value="ECO:0007669"/>
    <property type="project" value="TreeGrafter"/>
</dbReference>
<keyword evidence="2" id="KW-0690">Ribosome biogenesis</keyword>
<accession>A0A6J6EPF5</accession>
<evidence type="ECO:0000256" key="1">
    <source>
        <dbReference type="ARBA" id="ARBA00022490"/>
    </source>
</evidence>
<evidence type="ECO:0000256" key="3">
    <source>
        <dbReference type="ARBA" id="ARBA00022722"/>
    </source>
</evidence>
<dbReference type="InterPro" id="IPR006641">
    <property type="entry name" value="YqgF/RNaseH-like_dom"/>
</dbReference>
<evidence type="ECO:0000256" key="4">
    <source>
        <dbReference type="ARBA" id="ARBA00022801"/>
    </source>
</evidence>
<evidence type="ECO:0000256" key="2">
    <source>
        <dbReference type="ARBA" id="ARBA00022517"/>
    </source>
</evidence>
<dbReference type="Pfam" id="PF03652">
    <property type="entry name" value="RuvX"/>
    <property type="match status" value="1"/>
</dbReference>
<dbReference type="InterPro" id="IPR037027">
    <property type="entry name" value="YqgF/RNaseH-like_dom_sf"/>
</dbReference>
<dbReference type="PANTHER" id="PTHR33317:SF4">
    <property type="entry name" value="POLYNUCLEOTIDYL TRANSFERASE, RIBONUCLEASE H-LIKE SUPERFAMILY PROTEIN"/>
    <property type="match status" value="1"/>
</dbReference>